<proteinExistence type="predicted"/>
<organism evidence="2">
    <name type="scientific">marine metagenome</name>
    <dbReference type="NCBI Taxonomy" id="408172"/>
    <lineage>
        <taxon>unclassified sequences</taxon>
        <taxon>metagenomes</taxon>
        <taxon>ecological metagenomes</taxon>
    </lineage>
</organism>
<protein>
    <recommendedName>
        <fullName evidence="3">Peptidase M48 domain-containing protein</fullName>
    </recommendedName>
</protein>
<gene>
    <name evidence="2" type="ORF">METZ01_LOCUS343254</name>
</gene>
<reference evidence="2" key="1">
    <citation type="submission" date="2018-05" db="EMBL/GenBank/DDBJ databases">
        <authorList>
            <person name="Lanie J.A."/>
            <person name="Ng W.-L."/>
            <person name="Kazmierczak K.M."/>
            <person name="Andrzejewski T.M."/>
            <person name="Davidsen T.M."/>
            <person name="Wayne K.J."/>
            <person name="Tettelin H."/>
            <person name="Glass J.I."/>
            <person name="Rusch D."/>
            <person name="Podicherti R."/>
            <person name="Tsui H.-C.T."/>
            <person name="Winkler M.E."/>
        </authorList>
    </citation>
    <scope>NUCLEOTIDE SEQUENCE</scope>
</reference>
<sequence length="213" mass="24550">ESLEHSLRAMLKLTSGLSNKHLKFNFSIYLDQLRELKEAKGDKNQLYSTHPNFLNRMQALIWFSMSNEYNEECKTGKKGVHDLKKIDEKIDESIKRVTGNEVTISNKEVFSRSLMWGTLSIFLADKKFTKKEQEIFQKNFGEKSTVSLVSLIKMSNPQLIENKIQNAFDDASKLLLDDKKRLYAELEKLLKVAQGDKEQLNAAMNKIKGCLKI</sequence>
<feature type="coiled-coil region" evidence="1">
    <location>
        <begin position="176"/>
        <end position="203"/>
    </location>
</feature>
<dbReference type="AlphaFoldDB" id="A0A382QZR2"/>
<name>A0A382QZR2_9ZZZZ</name>
<dbReference type="EMBL" id="UINC01117754">
    <property type="protein sequence ID" value="SVC90400.1"/>
    <property type="molecule type" value="Genomic_DNA"/>
</dbReference>
<evidence type="ECO:0000256" key="1">
    <source>
        <dbReference type="SAM" id="Coils"/>
    </source>
</evidence>
<evidence type="ECO:0000313" key="2">
    <source>
        <dbReference type="EMBL" id="SVC90400.1"/>
    </source>
</evidence>
<accession>A0A382QZR2</accession>
<evidence type="ECO:0008006" key="3">
    <source>
        <dbReference type="Google" id="ProtNLM"/>
    </source>
</evidence>
<keyword evidence="1" id="KW-0175">Coiled coil</keyword>
<feature type="non-terminal residue" evidence="2">
    <location>
        <position position="1"/>
    </location>
</feature>